<dbReference type="GO" id="GO:0005829">
    <property type="term" value="C:cytosol"/>
    <property type="evidence" value="ECO:0007669"/>
    <property type="project" value="TreeGrafter"/>
</dbReference>
<keyword evidence="6 11" id="KW-0238">DNA-binding</keyword>
<evidence type="ECO:0000256" key="8">
    <source>
        <dbReference type="ARBA" id="ARBA00034617"/>
    </source>
</evidence>
<dbReference type="GO" id="GO:0006260">
    <property type="term" value="P:DNA replication"/>
    <property type="evidence" value="ECO:0007669"/>
    <property type="project" value="InterPro"/>
</dbReference>
<evidence type="ECO:0000313" key="15">
    <source>
        <dbReference type="Proteomes" id="UP000008467"/>
    </source>
</evidence>
<sequence length="781" mass="88246">MDFTKGLNERQKEAVLHTEGPLLILAGAGSGKTRVLTHRIAHLVENKGVKPWSILAITFTNKAAKEMKERIGNLVAEDAVNEMWVSTFHSMCVRILRRYGERLGYSRFFTIYDTSDQKTLIKDTLKALDISEKNFPVGTVMGAISSKKNKLETPKLAIMNAGDDYREKMLAKIYEKYQGKLKENNAMDFDDLLVNTYLLFKECPDVLDYYQSKFRYILVDEYQDTNGAQYKLVEMLAQGYQNLCVVGDDDQSIYGWRGADITNILGFEKDFADATVIKLEQNYRSTKNILDAANSVVAHNKGRKAKALWTESEEGENISIIPTNNEYQEAETIANTIIHAIENGEREYKDFAILYRTNAQSRVLEEKLITGAIPYRLLGGTRFYERKEIKDLVSYLKVVCNSKDDIAIKRIINVPKRGIGAASVNNIEEYAERNQMDFLEAARLCKEMGILGAGPSQKVLGFTGLIDELQELAEENDIKLLLETIIEKTEFRNHIRMTEGDTAEDRLSNIDELVSKTIHYMETAEDPSLGEFLEEVALVADIDNYDEDSNSVVLMTLHSAKGLEFPVVFMPGVEEGLFPSYMSLTEGDDKLEEERRLCYVGITRAREKLFMLYADQRTMFGRTQYSAPSRFIRELPKEVTNLAQLDKENDSRGNRQAFTSSHFEEKKNFTGGFEGGVEKRSFTATTATAPEKRSFATRVPEKPGLPSFKKVGMLGNIGKKLDNIPEPVADFVAGDTISHMKFGKGTIQSVDKVNNDIFVTIAFENGDIKQLSTRFAKLKKL</sequence>
<accession>F2JMN3</accession>
<dbReference type="GO" id="GO:0000725">
    <property type="term" value="P:recombinational repair"/>
    <property type="evidence" value="ECO:0007669"/>
    <property type="project" value="TreeGrafter"/>
</dbReference>
<gene>
    <name evidence="14" type="ordered locus">Clole_2987</name>
</gene>
<dbReference type="Gene3D" id="3.40.50.300">
    <property type="entry name" value="P-loop containing nucleotide triphosphate hydrolases"/>
    <property type="match status" value="2"/>
</dbReference>
<dbReference type="PROSITE" id="PS51198">
    <property type="entry name" value="UVRD_HELICASE_ATP_BIND"/>
    <property type="match status" value="1"/>
</dbReference>
<dbReference type="PANTHER" id="PTHR11070:SF2">
    <property type="entry name" value="ATP-DEPENDENT DNA HELICASE SRS2"/>
    <property type="match status" value="1"/>
</dbReference>
<evidence type="ECO:0000256" key="3">
    <source>
        <dbReference type="ARBA" id="ARBA00022801"/>
    </source>
</evidence>
<protein>
    <recommendedName>
        <fullName evidence="11">ATP-dependent DNA helicase</fullName>
        <ecNumber evidence="11">5.6.2.4</ecNumber>
    </recommendedName>
</protein>
<dbReference type="Pfam" id="PF21196">
    <property type="entry name" value="PcrA_UvrD_tudor"/>
    <property type="match status" value="1"/>
</dbReference>
<reference evidence="14 15" key="1">
    <citation type="journal article" date="2011" name="J. Bacteriol.">
        <title>Complete genome sequence of the cellulose-degrading bacterium Cellulosilyticum lentocellum.</title>
        <authorList>
            <consortium name="US DOE Joint Genome Institute"/>
            <person name="Miller D.A."/>
            <person name="Suen G."/>
            <person name="Bruce D."/>
            <person name="Copeland A."/>
            <person name="Cheng J.F."/>
            <person name="Detter C."/>
            <person name="Goodwin L.A."/>
            <person name="Han C.S."/>
            <person name="Hauser L.J."/>
            <person name="Land M.L."/>
            <person name="Lapidus A."/>
            <person name="Lucas S."/>
            <person name="Meincke L."/>
            <person name="Pitluck S."/>
            <person name="Tapia R."/>
            <person name="Teshima H."/>
            <person name="Woyke T."/>
            <person name="Fox B.G."/>
            <person name="Angert E.R."/>
            <person name="Currie C.R."/>
        </authorList>
    </citation>
    <scope>NUCLEOTIDE SEQUENCE [LARGE SCALE GENOMIC DNA]</scope>
    <source>
        <strain evidence="15">ATCC 49066 / DSM 5427 / NCIMB 11756 / RHM5</strain>
    </source>
</reference>
<feature type="binding site" evidence="10">
    <location>
        <begin position="26"/>
        <end position="33"/>
    </location>
    <ligand>
        <name>ATP</name>
        <dbReference type="ChEBI" id="CHEBI:30616"/>
    </ligand>
</feature>
<keyword evidence="15" id="KW-1185">Reference proteome</keyword>
<dbReference type="CDD" id="cd18807">
    <property type="entry name" value="SF1_C_UvrD"/>
    <property type="match status" value="1"/>
</dbReference>
<name>F2JMN3_CELLD</name>
<evidence type="ECO:0000259" key="13">
    <source>
        <dbReference type="PROSITE" id="PS51217"/>
    </source>
</evidence>
<dbReference type="GO" id="GO:0033202">
    <property type="term" value="C:DNA helicase complex"/>
    <property type="evidence" value="ECO:0007669"/>
    <property type="project" value="TreeGrafter"/>
</dbReference>
<dbReference type="GO" id="GO:0005524">
    <property type="term" value="F:ATP binding"/>
    <property type="evidence" value="ECO:0007669"/>
    <property type="project" value="UniProtKB-UniRule"/>
</dbReference>
<keyword evidence="3 10" id="KW-0378">Hydrolase</keyword>
<dbReference type="FunFam" id="1.10.10.160:FF:000001">
    <property type="entry name" value="ATP-dependent DNA helicase"/>
    <property type="match status" value="1"/>
</dbReference>
<dbReference type="KEGG" id="cle:Clole_2987"/>
<keyword evidence="7" id="KW-0413">Isomerase</keyword>
<comment type="similarity">
    <text evidence="1 11">Belongs to the helicase family. UvrD subfamily.</text>
</comment>
<dbReference type="InterPro" id="IPR014017">
    <property type="entry name" value="DNA_helicase_UvrD-like_C"/>
</dbReference>
<evidence type="ECO:0000313" key="14">
    <source>
        <dbReference type="EMBL" id="ADZ84684.1"/>
    </source>
</evidence>
<keyword evidence="5 10" id="KW-0067">ATP-binding</keyword>
<dbReference type="PANTHER" id="PTHR11070">
    <property type="entry name" value="UVRD / RECB / PCRA DNA HELICASE FAMILY MEMBER"/>
    <property type="match status" value="1"/>
</dbReference>
<evidence type="ECO:0000256" key="11">
    <source>
        <dbReference type="RuleBase" id="RU364053"/>
    </source>
</evidence>
<dbReference type="FunFam" id="1.10.486.10:FF:000003">
    <property type="entry name" value="ATP-dependent DNA helicase"/>
    <property type="match status" value="1"/>
</dbReference>
<dbReference type="InterPro" id="IPR013986">
    <property type="entry name" value="DExx_box_DNA_helicase_dom_sf"/>
</dbReference>
<feature type="domain" description="UvrD-like helicase ATP-binding" evidence="12">
    <location>
        <begin position="5"/>
        <end position="286"/>
    </location>
</feature>
<evidence type="ECO:0000259" key="12">
    <source>
        <dbReference type="PROSITE" id="PS51198"/>
    </source>
</evidence>
<comment type="catalytic activity">
    <reaction evidence="9 11">
        <text>ATP + H2O = ADP + phosphate + H(+)</text>
        <dbReference type="Rhea" id="RHEA:13065"/>
        <dbReference type="ChEBI" id="CHEBI:15377"/>
        <dbReference type="ChEBI" id="CHEBI:15378"/>
        <dbReference type="ChEBI" id="CHEBI:30616"/>
        <dbReference type="ChEBI" id="CHEBI:43474"/>
        <dbReference type="ChEBI" id="CHEBI:456216"/>
        <dbReference type="EC" id="5.6.2.4"/>
    </reaction>
</comment>
<dbReference type="PROSITE" id="PS51217">
    <property type="entry name" value="UVRD_HELICASE_CTER"/>
    <property type="match status" value="1"/>
</dbReference>
<organism evidence="14 15">
    <name type="scientific">Cellulosilyticum lentocellum (strain ATCC 49066 / DSM 5427 / NCIMB 11756 / RHM5)</name>
    <name type="common">Clostridium lentocellum</name>
    <dbReference type="NCBI Taxonomy" id="642492"/>
    <lineage>
        <taxon>Bacteria</taxon>
        <taxon>Bacillati</taxon>
        <taxon>Bacillota</taxon>
        <taxon>Clostridia</taxon>
        <taxon>Lachnospirales</taxon>
        <taxon>Cellulosilyticaceae</taxon>
        <taxon>Cellulosilyticum</taxon>
    </lineage>
</organism>
<dbReference type="CDD" id="cd17932">
    <property type="entry name" value="DEXQc_UvrD"/>
    <property type="match status" value="1"/>
</dbReference>
<dbReference type="STRING" id="642492.Clole_2987"/>
<evidence type="ECO:0000256" key="2">
    <source>
        <dbReference type="ARBA" id="ARBA00022741"/>
    </source>
</evidence>
<dbReference type="InterPro" id="IPR027417">
    <property type="entry name" value="P-loop_NTPase"/>
</dbReference>
<dbReference type="Pfam" id="PF13361">
    <property type="entry name" value="UvrD_C"/>
    <property type="match status" value="1"/>
</dbReference>
<dbReference type="InterPro" id="IPR005751">
    <property type="entry name" value="ATP-dep_DNA_helicase_PcrA"/>
</dbReference>
<dbReference type="GO" id="GO:0043138">
    <property type="term" value="F:3'-5' DNA helicase activity"/>
    <property type="evidence" value="ECO:0007669"/>
    <property type="project" value="UniProtKB-EC"/>
</dbReference>
<dbReference type="GO" id="GO:0003677">
    <property type="term" value="F:DNA binding"/>
    <property type="evidence" value="ECO:0007669"/>
    <property type="project" value="UniProtKB-KW"/>
</dbReference>
<dbReference type="NCBIfam" id="TIGR01073">
    <property type="entry name" value="pcrA"/>
    <property type="match status" value="1"/>
</dbReference>
<dbReference type="Gene3D" id="1.10.10.160">
    <property type="match status" value="1"/>
</dbReference>
<evidence type="ECO:0000256" key="5">
    <source>
        <dbReference type="ARBA" id="ARBA00022840"/>
    </source>
</evidence>
<keyword evidence="4 10" id="KW-0347">Helicase</keyword>
<dbReference type="eggNOG" id="COG0210">
    <property type="taxonomic scope" value="Bacteria"/>
</dbReference>
<feature type="domain" description="UvrD-like helicase C-terminal" evidence="13">
    <location>
        <begin position="287"/>
        <end position="562"/>
    </location>
</feature>
<proteinExistence type="inferred from homology"/>
<dbReference type="SUPFAM" id="SSF52540">
    <property type="entry name" value="P-loop containing nucleoside triphosphate hydrolases"/>
    <property type="match status" value="1"/>
</dbReference>
<dbReference type="Proteomes" id="UP000008467">
    <property type="component" value="Chromosome"/>
</dbReference>
<dbReference type="GO" id="GO:0016887">
    <property type="term" value="F:ATP hydrolysis activity"/>
    <property type="evidence" value="ECO:0007669"/>
    <property type="project" value="RHEA"/>
</dbReference>
<dbReference type="AlphaFoldDB" id="F2JMN3"/>
<dbReference type="GO" id="GO:0009314">
    <property type="term" value="P:response to radiation"/>
    <property type="evidence" value="ECO:0007669"/>
    <property type="project" value="UniProtKB-ARBA"/>
</dbReference>
<dbReference type="HOGENOM" id="CLU_004585_5_2_9"/>
<evidence type="ECO:0000256" key="6">
    <source>
        <dbReference type="ARBA" id="ARBA00023125"/>
    </source>
</evidence>
<evidence type="ECO:0000256" key="4">
    <source>
        <dbReference type="ARBA" id="ARBA00022806"/>
    </source>
</evidence>
<dbReference type="Pfam" id="PF00580">
    <property type="entry name" value="UvrD-helicase"/>
    <property type="match status" value="1"/>
</dbReference>
<dbReference type="EMBL" id="CP002582">
    <property type="protein sequence ID" value="ADZ84684.1"/>
    <property type="molecule type" value="Genomic_DNA"/>
</dbReference>
<evidence type="ECO:0000256" key="1">
    <source>
        <dbReference type="ARBA" id="ARBA00009922"/>
    </source>
</evidence>
<evidence type="ECO:0000256" key="10">
    <source>
        <dbReference type="PROSITE-ProRule" id="PRU00560"/>
    </source>
</evidence>
<evidence type="ECO:0000256" key="9">
    <source>
        <dbReference type="ARBA" id="ARBA00048988"/>
    </source>
</evidence>
<evidence type="ECO:0000256" key="7">
    <source>
        <dbReference type="ARBA" id="ARBA00023235"/>
    </source>
</evidence>
<comment type="catalytic activity">
    <reaction evidence="8">
        <text>Couples ATP hydrolysis with the unwinding of duplex DNA by translocating in the 3'-5' direction.</text>
        <dbReference type="EC" id="5.6.2.4"/>
    </reaction>
</comment>
<dbReference type="InterPro" id="IPR000212">
    <property type="entry name" value="DNA_helicase_UvrD/REP"/>
</dbReference>
<dbReference type="Gene3D" id="1.10.486.10">
    <property type="entry name" value="PCRA, domain 4"/>
    <property type="match status" value="1"/>
</dbReference>
<dbReference type="InterPro" id="IPR014016">
    <property type="entry name" value="UvrD-like_ATP-bd"/>
</dbReference>
<dbReference type="RefSeq" id="WP_013657964.1">
    <property type="nucleotide sequence ID" value="NC_015275.1"/>
</dbReference>
<keyword evidence="2 10" id="KW-0547">Nucleotide-binding</keyword>
<dbReference type="EC" id="5.6.2.4" evidence="11"/>